<dbReference type="RefSeq" id="WP_173123160.1">
    <property type="nucleotide sequence ID" value="NZ_JABRWJ010000004.1"/>
</dbReference>
<proteinExistence type="predicted"/>
<comment type="caution">
    <text evidence="1">The sequence shown here is derived from an EMBL/GenBank/DDBJ whole genome shotgun (WGS) entry which is preliminary data.</text>
</comment>
<evidence type="ECO:0000313" key="2">
    <source>
        <dbReference type="Proteomes" id="UP000737171"/>
    </source>
</evidence>
<keyword evidence="2" id="KW-1185">Reference proteome</keyword>
<dbReference type="PANTHER" id="PTHR35807">
    <property type="entry name" value="TRANSCRIPTIONAL REGULATOR REDD-RELATED"/>
    <property type="match status" value="1"/>
</dbReference>
<name>A0ABX2EH54_9BURK</name>
<dbReference type="Gene3D" id="1.10.10.10">
    <property type="entry name" value="Winged helix-like DNA-binding domain superfamily/Winged helix DNA-binding domain"/>
    <property type="match status" value="1"/>
</dbReference>
<reference evidence="1 2" key="1">
    <citation type="submission" date="2020-05" db="EMBL/GenBank/DDBJ databases">
        <title>Aquincola sp. isolate from soil.</title>
        <authorList>
            <person name="Han J."/>
            <person name="Kim D.-U."/>
        </authorList>
    </citation>
    <scope>NUCLEOTIDE SEQUENCE [LARGE SCALE GENOMIC DNA]</scope>
    <source>
        <strain evidence="1 2">S2</strain>
    </source>
</reference>
<dbReference type="InterPro" id="IPR016032">
    <property type="entry name" value="Sig_transdc_resp-reg_C-effctor"/>
</dbReference>
<dbReference type="SUPFAM" id="SSF46894">
    <property type="entry name" value="C-terminal effector domain of the bipartite response regulators"/>
    <property type="match status" value="1"/>
</dbReference>
<evidence type="ECO:0000313" key="1">
    <source>
        <dbReference type="EMBL" id="NRF67953.1"/>
    </source>
</evidence>
<evidence type="ECO:0008006" key="3">
    <source>
        <dbReference type="Google" id="ProtNLM"/>
    </source>
</evidence>
<accession>A0ABX2EH54</accession>
<dbReference type="Proteomes" id="UP000737171">
    <property type="component" value="Unassembled WGS sequence"/>
</dbReference>
<dbReference type="EMBL" id="JABRWJ010000004">
    <property type="protein sequence ID" value="NRF67953.1"/>
    <property type="molecule type" value="Genomic_DNA"/>
</dbReference>
<dbReference type="SUPFAM" id="SSF48452">
    <property type="entry name" value="TPR-like"/>
    <property type="match status" value="1"/>
</dbReference>
<dbReference type="InterPro" id="IPR011990">
    <property type="entry name" value="TPR-like_helical_dom_sf"/>
</dbReference>
<gene>
    <name evidence="1" type="ORF">HLB44_13250</name>
</gene>
<dbReference type="InterPro" id="IPR036388">
    <property type="entry name" value="WH-like_DNA-bd_sf"/>
</dbReference>
<organism evidence="1 2">
    <name type="scientific">Pseudaquabacterium terrae</name>
    <dbReference type="NCBI Taxonomy" id="2732868"/>
    <lineage>
        <taxon>Bacteria</taxon>
        <taxon>Pseudomonadati</taxon>
        <taxon>Pseudomonadota</taxon>
        <taxon>Betaproteobacteria</taxon>
        <taxon>Burkholderiales</taxon>
        <taxon>Sphaerotilaceae</taxon>
        <taxon>Pseudaquabacterium</taxon>
    </lineage>
</organism>
<sequence length="614" mass="66143">MARLLAGEAGLRGDLRDVLETARAAGDADRASRLAALLLLDTLTDYADFRGLKSALASFDPALAASGDPADRRRADAVVLGRPMLDHAWTFEGPGVAAARERLFAVLRDDAQVPPDERLLLAKVLLDHDNLGANRVEEHERVLLLMQPVWPQASPRWQAGWWTLSALMLEYAGLHDAARAAAQMQRELVARLDLPELNMLQADTELRQALQADDLARADRAARQIEQQRPRVRPALVPRALSAQVALLLRRGEYEEALLRTQVILAISADHEVPERDCGAYLLQRAFALLGLGRADEALAELDAMRPAQHGSQRELLEAILAQVRAIRALAALEAPAGRVPADATAAARDTAAHDAAREVALQAVRLTAAAGNRRFLSAFPQWAARLIAIGLDAGVETEFLNRAARQRRLPPPEPAREHWPWPLHVNVLGGLRVRRDGQPLAGDAGKAPRKPLELLALLAAHPAGLPAEAVIDALWPSLEAEAPRASLDMALSRLRKWLDCPEAVRVADGRIGLNPTQVWIDVLALEAACDAGDAARALALYRGPLLQGERLDGALAHARDRLAQRLAACVLQAGAVLARQGRRADALALVGRGLAAEPKADGLRAALRGGLAG</sequence>
<dbReference type="InterPro" id="IPR051677">
    <property type="entry name" value="AfsR-DnrI-RedD_regulator"/>
</dbReference>
<protein>
    <recommendedName>
        <fullName evidence="3">Bacterial transcriptional activator domain-containing protein</fullName>
    </recommendedName>
</protein>